<dbReference type="SUPFAM" id="SSF47364">
    <property type="entry name" value="Domain of the SRP/SRP receptor G-proteins"/>
    <property type="match status" value="1"/>
</dbReference>
<dbReference type="Pfam" id="PF02881">
    <property type="entry name" value="SRP54_N"/>
    <property type="match status" value="1"/>
</dbReference>
<dbReference type="SMART" id="SM00382">
    <property type="entry name" value="AAA"/>
    <property type="match status" value="1"/>
</dbReference>
<evidence type="ECO:0000256" key="1">
    <source>
        <dbReference type="ARBA" id="ARBA00022475"/>
    </source>
</evidence>
<protein>
    <recommendedName>
        <fullName evidence="9">Signal recognition particle receptor FtsY</fullName>
        <shortName evidence="9">SRP receptor</shortName>
        <ecNumber evidence="9">3.6.5.4</ecNumber>
    </recommendedName>
</protein>
<dbReference type="EC" id="3.6.5.4" evidence="9"/>
<gene>
    <name evidence="9" type="primary">ftsY</name>
    <name evidence="14" type="ORF">LTWDN19_06000</name>
</gene>
<evidence type="ECO:0000256" key="3">
    <source>
        <dbReference type="ARBA" id="ARBA00022741"/>
    </source>
</evidence>
<dbReference type="Pfam" id="PF00448">
    <property type="entry name" value="SRP54"/>
    <property type="match status" value="1"/>
</dbReference>
<dbReference type="InterPro" id="IPR013822">
    <property type="entry name" value="Signal_recog_particl_SRP54_hlx"/>
</dbReference>
<comment type="similarity">
    <text evidence="9">Belongs to the GTP-binding SRP family. FtsY subfamily.</text>
</comment>
<dbReference type="InterPro" id="IPR036225">
    <property type="entry name" value="SRP/SRP_N"/>
</dbReference>
<dbReference type="InterPro" id="IPR003593">
    <property type="entry name" value="AAA+_ATPase"/>
</dbReference>
<comment type="subunit">
    <text evidence="9">Part of the signal recognition particle protein translocation system, which is composed of SRP and FtsY.</text>
</comment>
<dbReference type="InterPro" id="IPR004390">
    <property type="entry name" value="SR_rcpt_FtsY"/>
</dbReference>
<evidence type="ECO:0000256" key="8">
    <source>
        <dbReference type="ARBA" id="ARBA00048027"/>
    </source>
</evidence>
<keyword evidence="4 9" id="KW-0378">Hydrolase</keyword>
<sequence length="443" mass="48002">MGLFDRIKKAFSAEPEKETPVEQDQAIPETPVESDATPVESQTPAETAAAEKTETDEPASLATEDDSETVSPLDTPTAAPVNSEPEPVEASAVTEESDAIEEVPETEAVTGDMQAAETKKYDDGLEKSRLTFGQRLNALFANFRSVDEAFFDDVEEMLIEADVGYETAMKIADELRDEVKLRNVKKPEAVSQAIVEKLVDLYGQEGQAEDNQLHFAPQGELTVFLFVGVNGAGKTTSIGKFAHQLEKAGKKVLLAAGDTFRAGAIEQLQEWGRRDNVPVVASAAGSDPASVVYDAVKRAKEEQFDILLVDTAGRLQNNVNLMKELEKVKRIITREVPAAPQEVLLVLDATTGQNALVQAKQFKQTTDVTGIVLTKLDGSAKGGIVLAVRTELHLPVKMVGLGEQMNDLQLFDPNRFVYGLFKDIIVGDGPQKTADTDVSQAIK</sequence>
<keyword evidence="7 9" id="KW-0675">Receptor</keyword>
<evidence type="ECO:0000256" key="9">
    <source>
        <dbReference type="HAMAP-Rule" id="MF_00920"/>
    </source>
</evidence>
<dbReference type="SMART" id="SM00963">
    <property type="entry name" value="SRP54_N"/>
    <property type="match status" value="1"/>
</dbReference>
<reference evidence="14 15" key="1">
    <citation type="submission" date="2021-05" db="EMBL/GenBank/DDBJ databases">
        <title>Complete Genome Sequence of Latilactobacillus sp. Strain WDN19, a High D-Aspartate-producing Lactic Acid Bacterium Isolated from a Japanese Pickle.</title>
        <authorList>
            <person name="Kajitani K."/>
            <person name="Takahashi S."/>
        </authorList>
    </citation>
    <scope>NUCLEOTIDE SEQUENCE [LARGE SCALE GENOMIC DNA]</scope>
    <source>
        <strain evidence="14 15">WDN19</strain>
    </source>
</reference>
<dbReference type="InterPro" id="IPR000897">
    <property type="entry name" value="SRP54_GTPase_dom"/>
</dbReference>
<feature type="region of interest" description="Disordered" evidence="10">
    <location>
        <begin position="1"/>
        <end position="116"/>
    </location>
</feature>
<dbReference type="RefSeq" id="WP_146955264.1">
    <property type="nucleotide sequence ID" value="NZ_AP024685.1"/>
</dbReference>
<dbReference type="PANTHER" id="PTHR43134">
    <property type="entry name" value="SIGNAL RECOGNITION PARTICLE RECEPTOR SUBUNIT ALPHA"/>
    <property type="match status" value="1"/>
</dbReference>
<evidence type="ECO:0000313" key="14">
    <source>
        <dbReference type="EMBL" id="BCX30033.1"/>
    </source>
</evidence>
<feature type="binding site" evidence="9">
    <location>
        <begin position="374"/>
        <end position="377"/>
    </location>
    <ligand>
        <name>GTP</name>
        <dbReference type="ChEBI" id="CHEBI:37565"/>
    </ligand>
</feature>
<evidence type="ECO:0000256" key="10">
    <source>
        <dbReference type="SAM" id="MobiDB-lite"/>
    </source>
</evidence>
<feature type="domain" description="AAA+ ATPase" evidence="11">
    <location>
        <begin position="220"/>
        <end position="399"/>
    </location>
</feature>
<evidence type="ECO:0000259" key="11">
    <source>
        <dbReference type="SMART" id="SM00382"/>
    </source>
</evidence>
<dbReference type="Gene3D" id="1.20.120.140">
    <property type="entry name" value="Signal recognition particle SRP54, nucleotide-binding domain"/>
    <property type="match status" value="1"/>
</dbReference>
<dbReference type="Proteomes" id="UP000825100">
    <property type="component" value="Chromosome"/>
</dbReference>
<dbReference type="PANTHER" id="PTHR43134:SF1">
    <property type="entry name" value="SIGNAL RECOGNITION PARTICLE RECEPTOR SUBUNIT ALPHA"/>
    <property type="match status" value="1"/>
</dbReference>
<evidence type="ECO:0000256" key="6">
    <source>
        <dbReference type="ARBA" id="ARBA00023136"/>
    </source>
</evidence>
<evidence type="ECO:0000256" key="5">
    <source>
        <dbReference type="ARBA" id="ARBA00023134"/>
    </source>
</evidence>
<keyword evidence="5 9" id="KW-0342">GTP-binding</keyword>
<evidence type="ECO:0000313" key="15">
    <source>
        <dbReference type="Proteomes" id="UP000825100"/>
    </source>
</evidence>
<feature type="binding site" evidence="9">
    <location>
        <begin position="228"/>
        <end position="235"/>
    </location>
    <ligand>
        <name>GTP</name>
        <dbReference type="ChEBI" id="CHEBI:37565"/>
    </ligand>
</feature>
<evidence type="ECO:0000259" key="12">
    <source>
        <dbReference type="SMART" id="SM00962"/>
    </source>
</evidence>
<proteinExistence type="inferred from homology"/>
<dbReference type="InterPro" id="IPR042101">
    <property type="entry name" value="SRP54_N_sf"/>
</dbReference>
<keyword evidence="6 9" id="KW-0472">Membrane</keyword>
<keyword evidence="3 9" id="KW-0547">Nucleotide-binding</keyword>
<evidence type="ECO:0000256" key="4">
    <source>
        <dbReference type="ARBA" id="ARBA00022801"/>
    </source>
</evidence>
<dbReference type="EMBL" id="AP024685">
    <property type="protein sequence ID" value="BCX30033.1"/>
    <property type="molecule type" value="Genomic_DNA"/>
</dbReference>
<keyword evidence="2 9" id="KW-0963">Cytoplasm</keyword>
<accession>A0ABM7QSZ9</accession>
<feature type="compositionally biased region" description="Acidic residues" evidence="10">
    <location>
        <begin position="95"/>
        <end position="105"/>
    </location>
</feature>
<dbReference type="CDD" id="cd17874">
    <property type="entry name" value="FtsY"/>
    <property type="match status" value="1"/>
</dbReference>
<keyword evidence="15" id="KW-1185">Reference proteome</keyword>
<dbReference type="Gene3D" id="3.40.50.300">
    <property type="entry name" value="P-loop containing nucleotide triphosphate hydrolases"/>
    <property type="match status" value="1"/>
</dbReference>
<feature type="binding site" evidence="9">
    <location>
        <begin position="310"/>
        <end position="314"/>
    </location>
    <ligand>
        <name>GTP</name>
        <dbReference type="ChEBI" id="CHEBI:37565"/>
    </ligand>
</feature>
<dbReference type="NCBIfam" id="TIGR00064">
    <property type="entry name" value="ftsY"/>
    <property type="match status" value="1"/>
</dbReference>
<keyword evidence="1 9" id="KW-1003">Cell membrane</keyword>
<organism evidence="14 15">
    <name type="scientific">Latilactobacillus curvatus</name>
    <name type="common">Lactobacillus curvatus</name>
    <dbReference type="NCBI Taxonomy" id="28038"/>
    <lineage>
        <taxon>Bacteria</taxon>
        <taxon>Bacillati</taxon>
        <taxon>Bacillota</taxon>
        <taxon>Bacilli</taxon>
        <taxon>Lactobacillales</taxon>
        <taxon>Lactobacillaceae</taxon>
        <taxon>Latilactobacillus</taxon>
    </lineage>
</organism>
<evidence type="ECO:0000256" key="7">
    <source>
        <dbReference type="ARBA" id="ARBA00023170"/>
    </source>
</evidence>
<feature type="domain" description="SRP54-type proteins GTP-binding" evidence="12">
    <location>
        <begin position="221"/>
        <end position="422"/>
    </location>
</feature>
<dbReference type="SMART" id="SM00962">
    <property type="entry name" value="SRP54"/>
    <property type="match status" value="1"/>
</dbReference>
<comment type="subcellular location">
    <subcellularLocation>
        <location evidence="9">Cell membrane</location>
        <topology evidence="9">Peripheral membrane protein</topology>
        <orientation evidence="9">Cytoplasmic side</orientation>
    </subcellularLocation>
    <subcellularLocation>
        <location evidence="9">Cytoplasm</location>
    </subcellularLocation>
</comment>
<evidence type="ECO:0000256" key="2">
    <source>
        <dbReference type="ARBA" id="ARBA00022490"/>
    </source>
</evidence>
<comment type="function">
    <text evidence="9">Involved in targeting and insertion of nascent membrane proteins into the cytoplasmic membrane. Acts as a receptor for the complex formed by the signal recognition particle (SRP) and the ribosome-nascent chain (RNC).</text>
</comment>
<name>A0ABM7QSZ9_LATCU</name>
<dbReference type="SUPFAM" id="SSF52540">
    <property type="entry name" value="P-loop containing nucleoside triphosphate hydrolases"/>
    <property type="match status" value="1"/>
</dbReference>
<dbReference type="HAMAP" id="MF_00920">
    <property type="entry name" value="FtsY"/>
    <property type="match status" value="1"/>
</dbReference>
<dbReference type="InterPro" id="IPR027417">
    <property type="entry name" value="P-loop_NTPase"/>
</dbReference>
<feature type="domain" description="Signal recognition particle SRP54 helical bundle" evidence="13">
    <location>
        <begin position="121"/>
        <end position="202"/>
    </location>
</feature>
<comment type="catalytic activity">
    <reaction evidence="8 9">
        <text>GTP + H2O = GDP + phosphate + H(+)</text>
        <dbReference type="Rhea" id="RHEA:19669"/>
        <dbReference type="ChEBI" id="CHEBI:15377"/>
        <dbReference type="ChEBI" id="CHEBI:15378"/>
        <dbReference type="ChEBI" id="CHEBI:37565"/>
        <dbReference type="ChEBI" id="CHEBI:43474"/>
        <dbReference type="ChEBI" id="CHEBI:58189"/>
        <dbReference type="EC" id="3.6.5.4"/>
    </reaction>
</comment>
<evidence type="ECO:0000259" key="13">
    <source>
        <dbReference type="SMART" id="SM00963"/>
    </source>
</evidence>